<evidence type="ECO:0000256" key="2">
    <source>
        <dbReference type="ARBA" id="ARBA00004948"/>
    </source>
</evidence>
<dbReference type="PROSITE" id="PS51257">
    <property type="entry name" value="PROKAR_LIPOPROTEIN"/>
    <property type="match status" value="1"/>
</dbReference>
<feature type="signal peptide" evidence="12">
    <location>
        <begin position="1"/>
        <end position="23"/>
    </location>
</feature>
<evidence type="ECO:0000313" key="15">
    <source>
        <dbReference type="Proteomes" id="UP000608890"/>
    </source>
</evidence>
<comment type="similarity">
    <text evidence="3">Belongs to the NMT1/THI5 family.</text>
</comment>
<evidence type="ECO:0000256" key="9">
    <source>
        <dbReference type="ARBA" id="ARBA00023004"/>
    </source>
</evidence>
<dbReference type="InterPro" id="IPR027939">
    <property type="entry name" value="NMT1/THI5"/>
</dbReference>
<dbReference type="GO" id="GO:0046872">
    <property type="term" value="F:metal ion binding"/>
    <property type="evidence" value="ECO:0007669"/>
    <property type="project" value="UniProtKB-KW"/>
</dbReference>
<keyword evidence="9" id="KW-0408">Iron</keyword>
<dbReference type="Pfam" id="PF09084">
    <property type="entry name" value="NMT1"/>
    <property type="match status" value="1"/>
</dbReference>
<dbReference type="InterPro" id="IPR015168">
    <property type="entry name" value="SsuA/THI5"/>
</dbReference>
<keyword evidence="12" id="KW-0732">Signal</keyword>
<sequence length="356" mass="37162">MRHNSRRFALVASVLAASMALTACGGSSDSSSAGTDGTKLKPFTFQLNFTAGGFNAGFEYAAVHGLYKEEGLDVEIIPGAGSGVTAQMVASGKAQIAFAEAPTTSALVAKGAPMKTIMTLYQSSPNQVTTLTSSGINSIQDLKGRSVGVPTGGSQTAMMPILLQKNGLKPSDINQVGLPKESLVQALLQKRVDAILGSTDSYGVQLEQQGAETRNWTFADYGVPTISTSVFANSEYLKSNADDVKAFIRASLKGWAAVAADPKAGAAAVKEYFPNSNEQQSLAELNAVIPLLCAGGATVVGKSPDESWTRTQDLLSSVDLLPAGTDATTYYSNDFLPAESEMQQCQDGKPVPLTAK</sequence>
<proteinExistence type="inferred from homology"/>
<dbReference type="Proteomes" id="UP000608890">
    <property type="component" value="Unassembled WGS sequence"/>
</dbReference>
<accession>A0A917U3Q1</accession>
<keyword evidence="5" id="KW-0808">Transferase</keyword>
<evidence type="ECO:0000256" key="6">
    <source>
        <dbReference type="ARBA" id="ARBA00022723"/>
    </source>
</evidence>
<reference evidence="14" key="1">
    <citation type="journal article" date="2014" name="Int. J. Syst. Evol. Microbiol.">
        <title>Complete genome sequence of Corynebacterium casei LMG S-19264T (=DSM 44701T), isolated from a smear-ripened cheese.</title>
        <authorList>
            <consortium name="US DOE Joint Genome Institute (JGI-PGF)"/>
            <person name="Walter F."/>
            <person name="Albersmeier A."/>
            <person name="Kalinowski J."/>
            <person name="Ruckert C."/>
        </authorList>
    </citation>
    <scope>NUCLEOTIDE SEQUENCE</scope>
    <source>
        <strain evidence="14">CGMCC 4.7312</strain>
    </source>
</reference>
<dbReference type="PANTHER" id="PTHR31528">
    <property type="entry name" value="4-AMINO-5-HYDROXYMETHYL-2-METHYLPYRIMIDINE PHOSPHATE SYNTHASE THI11-RELATED"/>
    <property type="match status" value="1"/>
</dbReference>
<comment type="catalytic activity">
    <reaction evidence="11">
        <text>N(6)-(pyridoxal phosphate)-L-lysyl-[4-amino-5-hydroxymethyl-2-methylpyrimidine phosphate synthase] + L-histidyl-[4-amino-5-hydroxymethyl-2-methylpyrimidine phosphate synthase] + 2 Fe(3+) + 4 H2O = L-lysyl-[4-amino-5-hydroxymethyl-2-methylpyrimidine phosphate synthase] + (2S)-2-amino-5-hydroxy-4-oxopentanoyl-[4-amino-5-hydroxymethyl-2-methylpyrimidine phosphate synthase] + 4-amino-2-methyl-5-(phosphooxymethyl)pyrimidine + 3-oxopropanoate + 2 Fe(2+) + 2 H(+)</text>
        <dbReference type="Rhea" id="RHEA:65756"/>
        <dbReference type="Rhea" id="RHEA-COMP:16892"/>
        <dbReference type="Rhea" id="RHEA-COMP:16893"/>
        <dbReference type="Rhea" id="RHEA-COMP:16894"/>
        <dbReference type="Rhea" id="RHEA-COMP:16895"/>
        <dbReference type="ChEBI" id="CHEBI:15377"/>
        <dbReference type="ChEBI" id="CHEBI:15378"/>
        <dbReference type="ChEBI" id="CHEBI:29033"/>
        <dbReference type="ChEBI" id="CHEBI:29034"/>
        <dbReference type="ChEBI" id="CHEBI:29969"/>
        <dbReference type="ChEBI" id="CHEBI:29979"/>
        <dbReference type="ChEBI" id="CHEBI:33190"/>
        <dbReference type="ChEBI" id="CHEBI:58354"/>
        <dbReference type="ChEBI" id="CHEBI:143915"/>
        <dbReference type="ChEBI" id="CHEBI:157692"/>
    </reaction>
    <physiologicalReaction direction="left-to-right" evidence="11">
        <dbReference type="Rhea" id="RHEA:65757"/>
    </physiologicalReaction>
</comment>
<keyword evidence="7" id="KW-0663">Pyridoxal phosphate</keyword>
<evidence type="ECO:0000256" key="7">
    <source>
        <dbReference type="ARBA" id="ARBA00022898"/>
    </source>
</evidence>
<dbReference type="AlphaFoldDB" id="A0A917U3Q1"/>
<evidence type="ECO:0000256" key="3">
    <source>
        <dbReference type="ARBA" id="ARBA00009406"/>
    </source>
</evidence>
<keyword evidence="6" id="KW-0479">Metal-binding</keyword>
<evidence type="ECO:0000256" key="12">
    <source>
        <dbReference type="SAM" id="SignalP"/>
    </source>
</evidence>
<evidence type="ECO:0000256" key="1">
    <source>
        <dbReference type="ARBA" id="ARBA00003469"/>
    </source>
</evidence>
<organism evidence="14 15">
    <name type="scientific">Micromonospora sonchi</name>
    <dbReference type="NCBI Taxonomy" id="1763543"/>
    <lineage>
        <taxon>Bacteria</taxon>
        <taxon>Bacillati</taxon>
        <taxon>Actinomycetota</taxon>
        <taxon>Actinomycetes</taxon>
        <taxon>Micromonosporales</taxon>
        <taxon>Micromonosporaceae</taxon>
        <taxon>Micromonospora</taxon>
    </lineage>
</organism>
<dbReference type="GO" id="GO:0009228">
    <property type="term" value="P:thiamine biosynthetic process"/>
    <property type="evidence" value="ECO:0007669"/>
    <property type="project" value="UniProtKB-KW"/>
</dbReference>
<evidence type="ECO:0000256" key="10">
    <source>
        <dbReference type="ARBA" id="ARBA00033171"/>
    </source>
</evidence>
<comment type="pathway">
    <text evidence="2">Cofactor biosynthesis; thiamine diphosphate biosynthesis.</text>
</comment>
<dbReference type="RefSeq" id="WP_189047073.1">
    <property type="nucleotide sequence ID" value="NZ_BMNB01000022.1"/>
</dbReference>
<reference evidence="14" key="2">
    <citation type="submission" date="2020-09" db="EMBL/GenBank/DDBJ databases">
        <authorList>
            <person name="Sun Q."/>
            <person name="Zhou Y."/>
        </authorList>
    </citation>
    <scope>NUCLEOTIDE SEQUENCE</scope>
    <source>
        <strain evidence="14">CGMCC 4.7312</strain>
    </source>
</reference>
<evidence type="ECO:0000256" key="8">
    <source>
        <dbReference type="ARBA" id="ARBA00022977"/>
    </source>
</evidence>
<evidence type="ECO:0000256" key="4">
    <source>
        <dbReference type="ARBA" id="ARBA00011738"/>
    </source>
</evidence>
<feature type="chain" id="PRO_5039423799" description="Thiamine pyrimidine synthase" evidence="12">
    <location>
        <begin position="24"/>
        <end position="356"/>
    </location>
</feature>
<evidence type="ECO:0000256" key="5">
    <source>
        <dbReference type="ARBA" id="ARBA00022679"/>
    </source>
</evidence>
<comment type="subunit">
    <text evidence="4">Homodimer.</text>
</comment>
<dbReference type="GO" id="GO:0016740">
    <property type="term" value="F:transferase activity"/>
    <property type="evidence" value="ECO:0007669"/>
    <property type="project" value="UniProtKB-KW"/>
</dbReference>
<dbReference type="Gene3D" id="3.40.190.10">
    <property type="entry name" value="Periplasmic binding protein-like II"/>
    <property type="match status" value="2"/>
</dbReference>
<gene>
    <name evidence="14" type="ORF">GCM10011608_42570</name>
</gene>
<evidence type="ECO:0000256" key="11">
    <source>
        <dbReference type="ARBA" id="ARBA00048179"/>
    </source>
</evidence>
<feature type="domain" description="SsuA/THI5-like" evidence="13">
    <location>
        <begin position="56"/>
        <end position="263"/>
    </location>
</feature>
<evidence type="ECO:0000313" key="14">
    <source>
        <dbReference type="EMBL" id="GGM53188.1"/>
    </source>
</evidence>
<keyword evidence="15" id="KW-1185">Reference proteome</keyword>
<dbReference type="SUPFAM" id="SSF53850">
    <property type="entry name" value="Periplasmic binding protein-like II"/>
    <property type="match status" value="1"/>
</dbReference>
<evidence type="ECO:0000259" key="13">
    <source>
        <dbReference type="Pfam" id="PF09084"/>
    </source>
</evidence>
<protein>
    <recommendedName>
        <fullName evidence="10">Thiamine pyrimidine synthase</fullName>
    </recommendedName>
</protein>
<name>A0A917U3Q1_9ACTN</name>
<dbReference type="EMBL" id="BMNB01000022">
    <property type="protein sequence ID" value="GGM53188.1"/>
    <property type="molecule type" value="Genomic_DNA"/>
</dbReference>
<comment type="caution">
    <text evidence="14">The sequence shown here is derived from an EMBL/GenBank/DDBJ whole genome shotgun (WGS) entry which is preliminary data.</text>
</comment>
<keyword evidence="8" id="KW-0784">Thiamine biosynthesis</keyword>
<comment type="function">
    <text evidence="1">Responsible for the formation of the pyrimidine heterocycle in the thiamine biosynthesis pathway. Catalyzes the formation of hydroxymethylpyrimidine phosphate (HMP-P) from histidine and pyridoxal phosphate (PLP). The protein uses PLP and the active site histidine to form HMP-P, generating an inactive enzyme. The enzyme can only undergo a single turnover, which suggests it is a suicide enzyme.</text>
</comment>
<dbReference type="PANTHER" id="PTHR31528:SF1">
    <property type="entry name" value="4-AMINO-5-HYDROXYMETHYL-2-METHYLPYRIMIDINE PHOSPHATE SYNTHASE THI11-RELATED"/>
    <property type="match status" value="1"/>
</dbReference>